<feature type="compositionally biased region" description="Acidic residues" evidence="2">
    <location>
        <begin position="1119"/>
        <end position="1133"/>
    </location>
</feature>
<feature type="compositionally biased region" description="Polar residues" evidence="2">
    <location>
        <begin position="1165"/>
        <end position="1176"/>
    </location>
</feature>
<keyword evidence="1" id="KW-0511">Multifunctional enzyme</keyword>
<feature type="compositionally biased region" description="Polar residues" evidence="2">
    <location>
        <begin position="1142"/>
        <end position="1156"/>
    </location>
</feature>
<dbReference type="SUPFAM" id="SSF56672">
    <property type="entry name" value="DNA/RNA polymerases"/>
    <property type="match status" value="1"/>
</dbReference>
<dbReference type="PANTHER" id="PTHR37984:SF5">
    <property type="entry name" value="PROTEIN NYNRIN-LIKE"/>
    <property type="match status" value="1"/>
</dbReference>
<feature type="compositionally biased region" description="Basic and acidic residues" evidence="2">
    <location>
        <begin position="759"/>
        <end position="768"/>
    </location>
</feature>
<proteinExistence type="predicted"/>
<feature type="compositionally biased region" description="Basic and acidic residues" evidence="2">
    <location>
        <begin position="1484"/>
        <end position="1501"/>
    </location>
</feature>
<feature type="compositionally biased region" description="Low complexity" evidence="2">
    <location>
        <begin position="503"/>
        <end position="517"/>
    </location>
</feature>
<evidence type="ECO:0000256" key="2">
    <source>
        <dbReference type="SAM" id="MobiDB-lite"/>
    </source>
</evidence>
<feature type="compositionally biased region" description="Low complexity" evidence="2">
    <location>
        <begin position="465"/>
        <end position="476"/>
    </location>
</feature>
<feature type="region of interest" description="Disordered" evidence="2">
    <location>
        <begin position="1013"/>
        <end position="1069"/>
    </location>
</feature>
<dbReference type="Proteomes" id="UP000650533">
    <property type="component" value="Chromosome 1"/>
</dbReference>
<feature type="region of interest" description="Disordered" evidence="2">
    <location>
        <begin position="140"/>
        <end position="170"/>
    </location>
</feature>
<dbReference type="Gene3D" id="3.30.70.270">
    <property type="match status" value="1"/>
</dbReference>
<feature type="region of interest" description="Disordered" evidence="2">
    <location>
        <begin position="752"/>
        <end position="814"/>
    </location>
</feature>
<feature type="region of interest" description="Disordered" evidence="2">
    <location>
        <begin position="441"/>
        <end position="528"/>
    </location>
</feature>
<dbReference type="InterPro" id="IPR043502">
    <property type="entry name" value="DNA/RNA_pol_sf"/>
</dbReference>
<gene>
    <name evidence="4" type="ORF">RhiXN_03523</name>
</gene>
<dbReference type="GO" id="GO:0003824">
    <property type="term" value="F:catalytic activity"/>
    <property type="evidence" value="ECO:0007669"/>
    <property type="project" value="UniProtKB-KW"/>
</dbReference>
<dbReference type="KEGG" id="rsx:RhiXN_03523"/>
<dbReference type="EMBL" id="CP059658">
    <property type="protein sequence ID" value="QRW15522.1"/>
    <property type="molecule type" value="Genomic_DNA"/>
</dbReference>
<feature type="region of interest" description="Disordered" evidence="2">
    <location>
        <begin position="1484"/>
        <end position="1519"/>
    </location>
</feature>
<dbReference type="GeneID" id="67025803"/>
<feature type="compositionally biased region" description="Polar residues" evidence="2">
    <location>
        <begin position="18"/>
        <end position="38"/>
    </location>
</feature>
<evidence type="ECO:0000313" key="5">
    <source>
        <dbReference type="Proteomes" id="UP000650533"/>
    </source>
</evidence>
<feature type="compositionally biased region" description="Basic residues" evidence="2">
    <location>
        <begin position="76"/>
        <end position="89"/>
    </location>
</feature>
<name>A0A8H8SSS8_9AGAM</name>
<evidence type="ECO:0000313" key="4">
    <source>
        <dbReference type="EMBL" id="QRW15522.1"/>
    </source>
</evidence>
<feature type="compositionally biased region" description="Low complexity" evidence="2">
    <location>
        <begin position="143"/>
        <end position="154"/>
    </location>
</feature>
<organism evidence="4 5">
    <name type="scientific">Rhizoctonia solani</name>
    <dbReference type="NCBI Taxonomy" id="456999"/>
    <lineage>
        <taxon>Eukaryota</taxon>
        <taxon>Fungi</taxon>
        <taxon>Dikarya</taxon>
        <taxon>Basidiomycota</taxon>
        <taxon>Agaricomycotina</taxon>
        <taxon>Agaricomycetes</taxon>
        <taxon>Cantharellales</taxon>
        <taxon>Ceratobasidiaceae</taxon>
        <taxon>Rhizoctonia</taxon>
    </lineage>
</organism>
<feature type="compositionally biased region" description="Low complexity" evidence="2">
    <location>
        <begin position="674"/>
        <end position="685"/>
    </location>
</feature>
<dbReference type="Gene3D" id="3.10.10.10">
    <property type="entry name" value="HIV Type 1 Reverse Transcriptase, subunit A, domain 1"/>
    <property type="match status" value="1"/>
</dbReference>
<dbReference type="InterPro" id="IPR043128">
    <property type="entry name" value="Rev_trsase/Diguanyl_cyclase"/>
</dbReference>
<feature type="region of interest" description="Disordered" evidence="2">
    <location>
        <begin position="1"/>
        <end position="97"/>
    </location>
</feature>
<sequence length="1691" mass="189795">MPRHSTPRSSVLPRDSIPTDSPNNPFGPTRYSIEQSSPEELVIPQPSQPYESPIKPHASMPALEDPQAGPSSSRRISPHSHKSSSRHSPRLSPLEYEAIQEANKLVKPSSSIRKPSPFGHKTSPATFQRMIPVFGLPDIEMLEPSSSKPQPSEPMNSHELKRSKGKTSEAHISKHRETQAALLDPNDRSFTNDPAIQKYLPYSPSTTLYPLNEESPGEFNYQPDCTQMTSWCRKNPQANSFRKVYRQLGRVFYHVEIPPAHENRFPSPSYLHVASLPSWFLLKKSTIGLSMSVYDMEELLPIPEWPEHDCLFTSHSFEVAAVTYRDQMERFIQKLYEILGRQLQTGPPSPVISAGHLSEVEPGQEHLRDRTLQLKQDMTLLVPKSSRASSVTPQEAAQENLLRSLIKPTSQVTIASPLLPEPQVFLQRLHSSKASLTVTMQPRYLGPDNGTSLIPTEPLPPPPSSIATSSSRSIPLGEYQRSHPMREATKSLGPRPPTPRPTVVPSTSSEETLPSSPRGNASVPIAQPSAIPPFNIQALEDYINNLSDGSIDGLSSSESSTGRDQVAPELIAPATPADSITSVSSAATHTMQIPDIPYNPPLSNAARRVSLAGPSIPLRDPPPHANFINRRSSLGANRRSSGRPAIPAESFTRVSTIPEERSSRLAESAHRRPTSSPESRRTPLSIHTNLPYLQEQPAPASREEANMSRRGNFLAPLLAPVPQLQVPPAPPIDRTRLPPHIVGRMVSSRRFSELFNDPPPRDQLRDRLAPLAEGGGGNDPPYDSDDGDFDNSEDPGNEPYAQANAARARPFNPAPVHFDTKLKPDIIPEWDGDTKKLSRWMTSINNLAEYSSYTRIQLGQQIPLRFTGRALRWFNALDKDYRRIITEDWPALRQAITIHFMNRTFLNRSKNEAMRIRFRDKDHSEETPEDYVIRKMEALTIVSDWTDSELIFEIMNGAPKSWTTHIDTSRIVTWEDFLDKIAWHEEDLLGKDSSHNSDIQRQLHQMQSTLKRLEGNRHSRPSARSHLAGSKPVGWHQNNPPPKYPKDDSTVSKGKTPKDKKARPCRHCGSMMHWDRDCKHAKKNSRFVRSHMAQADDDEWEAQEAYEDLCDEAYLDETEYDTEGEESVSEEEQDFHKPLQSLAVSTSSAKPSSGSQEEQHGLEGTTVSQGTNSADQGSKESDSSVFSGYVQPKLPTRKSLNKKLKMASSHTAIAKNGEEITLKQLMSRPPGTAFFGSKATIIKGWLQTSNGPKKRITFDSGSEITLINESILKTLDPSPRVRIGQKLKLIQVTGNSSLSQYISLPIIFDTEQGLVKMIVEAYIVPNMNTPFYLRNRLCISDVLFLWKNQIPAQELTNKKIKISKKAYKKRLQHRKLPPNTVKVKVYETVTIPVHTIKLIKVKTTWKEGQASGFMDRSFNSHRQEEHLFAITDCLIDRNNPKIQVSNLSEHPLRLQGGEILGYMHDPNEYLAKEKDITKEEKDSIIKKAEEKPTVQEEELMKSPEGGPKTAEVPDPEPVPSDRFLQEVNFSEHLTPNQRAKLEKVLRKHELAFGLDGRLGTHNTQLEIRLRPGTKEISLTPYHASPAKREVIDKQIEEWLKLGVIEPSKSAWGFPVIVVYRNTPLFKLLKKGTAWSWEEKEQQAFELAKEALASAPVMAYPIIGKPYRLYTDACDYGLGGILQQVQSIKIKT</sequence>
<evidence type="ECO:0000259" key="3">
    <source>
        <dbReference type="Pfam" id="PF17919"/>
    </source>
</evidence>
<feature type="compositionally biased region" description="Acidic residues" evidence="2">
    <location>
        <begin position="782"/>
        <end position="796"/>
    </location>
</feature>
<feature type="compositionally biased region" description="Basic and acidic residues" evidence="2">
    <location>
        <begin position="156"/>
        <end position="170"/>
    </location>
</feature>
<feature type="compositionally biased region" description="Basic and acidic residues" evidence="2">
    <location>
        <begin position="480"/>
        <end position="489"/>
    </location>
</feature>
<dbReference type="InterPro" id="IPR050951">
    <property type="entry name" value="Retrovirus_Pol_polyprotein"/>
</dbReference>
<dbReference type="Pfam" id="PF17919">
    <property type="entry name" value="RT_RNaseH_2"/>
    <property type="match status" value="1"/>
</dbReference>
<feature type="region of interest" description="Disordered" evidence="2">
    <location>
        <begin position="613"/>
        <end position="706"/>
    </location>
</feature>
<feature type="compositionally biased region" description="Basic and acidic residues" evidence="2">
    <location>
        <begin position="658"/>
        <end position="670"/>
    </location>
</feature>
<dbReference type="InterPro" id="IPR041577">
    <property type="entry name" value="RT_RNaseH_2"/>
</dbReference>
<feature type="region of interest" description="Disordered" evidence="2">
    <location>
        <begin position="1119"/>
        <end position="1190"/>
    </location>
</feature>
<feature type="compositionally biased region" description="Polar residues" evidence="2">
    <location>
        <begin position="629"/>
        <end position="639"/>
    </location>
</feature>
<dbReference type="RefSeq" id="XP_043175759.1">
    <property type="nucleotide sequence ID" value="XM_043323340.1"/>
</dbReference>
<protein>
    <recommendedName>
        <fullName evidence="3">Reverse transcriptase/retrotransposon-derived protein RNase H-like domain-containing protein</fullName>
    </recommendedName>
</protein>
<accession>A0A8H8SSS8</accession>
<feature type="domain" description="Reverse transcriptase/retrotransposon-derived protein RNase H-like" evidence="3">
    <location>
        <begin position="1636"/>
        <end position="1686"/>
    </location>
</feature>
<reference evidence="4" key="1">
    <citation type="submission" date="2020-05" db="EMBL/GenBank/DDBJ databases">
        <title>Evolutionary and genomic comparisons of hybrid uninucleate and nonhybrid Rhizoctonia fungi.</title>
        <authorList>
            <person name="Li C."/>
            <person name="Chen X."/>
        </authorList>
    </citation>
    <scope>NUCLEOTIDE SEQUENCE</scope>
    <source>
        <strain evidence="4">AG-1 IA</strain>
    </source>
</reference>
<evidence type="ECO:0000256" key="1">
    <source>
        <dbReference type="ARBA" id="ARBA00023268"/>
    </source>
</evidence>
<dbReference type="CDD" id="cd00303">
    <property type="entry name" value="retropepsin_like"/>
    <property type="match status" value="1"/>
</dbReference>
<dbReference type="PANTHER" id="PTHR37984">
    <property type="entry name" value="PROTEIN CBG26694"/>
    <property type="match status" value="1"/>
</dbReference>
<feature type="compositionally biased region" description="Low complexity" evidence="2">
    <location>
        <begin position="799"/>
        <end position="814"/>
    </location>
</feature>